<gene>
    <name evidence="3" type="ORF">M2A_0907</name>
</gene>
<feature type="transmembrane region" description="Helical" evidence="1">
    <location>
        <begin position="12"/>
        <end position="38"/>
    </location>
</feature>
<dbReference type="InterPro" id="IPR018638">
    <property type="entry name" value="DUF2061_membrane"/>
</dbReference>
<protein>
    <submittedName>
        <fullName evidence="3">Membrane protein</fullName>
    </submittedName>
</protein>
<keyword evidence="1" id="KW-1133">Transmembrane helix</keyword>
<organism evidence="3 4">
    <name type="scientific">Tepidicaulis marinus</name>
    <dbReference type="NCBI Taxonomy" id="1333998"/>
    <lineage>
        <taxon>Bacteria</taxon>
        <taxon>Pseudomonadati</taxon>
        <taxon>Pseudomonadota</taxon>
        <taxon>Alphaproteobacteria</taxon>
        <taxon>Hyphomicrobiales</taxon>
        <taxon>Parvibaculaceae</taxon>
        <taxon>Tepidicaulis</taxon>
    </lineage>
</organism>
<keyword evidence="1" id="KW-0812">Transmembrane</keyword>
<keyword evidence="4" id="KW-1185">Reference proteome</keyword>
<evidence type="ECO:0000259" key="2">
    <source>
        <dbReference type="Pfam" id="PF09834"/>
    </source>
</evidence>
<comment type="caution">
    <text evidence="3">The sequence shown here is derived from an EMBL/GenBank/DDBJ whole genome shotgun (WGS) entry which is preliminary data.</text>
</comment>
<accession>A0A081B8P0</accession>
<dbReference type="RefSeq" id="WP_081875396.1">
    <property type="nucleotide sequence ID" value="NZ_BBIO01000003.1"/>
</dbReference>
<dbReference type="EMBL" id="BBIO01000003">
    <property type="protein sequence ID" value="GAK44408.1"/>
    <property type="molecule type" value="Genomic_DNA"/>
</dbReference>
<evidence type="ECO:0000256" key="1">
    <source>
        <dbReference type="SAM" id="Phobius"/>
    </source>
</evidence>
<feature type="domain" description="DUF2061" evidence="2">
    <location>
        <begin position="4"/>
        <end position="55"/>
    </location>
</feature>
<dbReference type="Pfam" id="PF09834">
    <property type="entry name" value="DUF2061"/>
    <property type="match status" value="1"/>
</dbReference>
<reference evidence="3 4" key="1">
    <citation type="submission" date="2014-07" db="EMBL/GenBank/DDBJ databases">
        <title>Tepidicaulis marinum gen. nov., sp. nov., a novel marine bacterium denitrifying nitrate to nitrous oxide strictly under microaerobic conditions.</title>
        <authorList>
            <person name="Takeuchi M."/>
            <person name="Yamagishi T."/>
            <person name="Kamagata Y."/>
            <person name="Oshima K."/>
            <person name="Hattori M."/>
            <person name="Katayama T."/>
            <person name="Hanada S."/>
            <person name="Tamaki H."/>
            <person name="Marumo K."/>
            <person name="Maeda H."/>
            <person name="Nedachi M."/>
            <person name="Iwasaki W."/>
            <person name="Suwa Y."/>
            <person name="Sakata S."/>
        </authorList>
    </citation>
    <scope>NUCLEOTIDE SEQUENCE [LARGE SCALE GENOMIC DNA]</scope>
    <source>
        <strain evidence="3 4">MA2</strain>
    </source>
</reference>
<sequence>MRDLIKTATFAVLHFGVGFGVTFALTGSVAIATGVAMIEPTVNTLVFYFHEKGWNVFWPASAAEKAVQAAAPESARAHNHGFSHIAFSPR</sequence>
<evidence type="ECO:0000313" key="3">
    <source>
        <dbReference type="EMBL" id="GAK44408.1"/>
    </source>
</evidence>
<keyword evidence="1" id="KW-0472">Membrane</keyword>
<dbReference type="AlphaFoldDB" id="A0A081B8P0"/>
<proteinExistence type="predicted"/>
<dbReference type="eggNOG" id="COG3205">
    <property type="taxonomic scope" value="Bacteria"/>
</dbReference>
<name>A0A081B8P0_9HYPH</name>
<dbReference type="Proteomes" id="UP000028702">
    <property type="component" value="Unassembled WGS sequence"/>
</dbReference>
<dbReference type="STRING" id="1333998.M2A_0907"/>
<evidence type="ECO:0000313" key="4">
    <source>
        <dbReference type="Proteomes" id="UP000028702"/>
    </source>
</evidence>